<dbReference type="PANTHER" id="PTHR33992:SF1">
    <property type="entry name" value="RIBONUCLEASE P PROTEIN COMPONENT"/>
    <property type="match status" value="1"/>
</dbReference>
<evidence type="ECO:0000256" key="2">
    <source>
        <dbReference type="ARBA" id="ARBA00022694"/>
    </source>
</evidence>
<dbReference type="EMBL" id="BAAAFG010000015">
    <property type="protein sequence ID" value="GAA0872722.1"/>
    <property type="molecule type" value="Genomic_DNA"/>
</dbReference>
<accession>A0ABN1MHR1</accession>
<evidence type="ECO:0000256" key="8">
    <source>
        <dbReference type="NCBIfam" id="TIGR00188"/>
    </source>
</evidence>
<evidence type="ECO:0000256" key="5">
    <source>
        <dbReference type="ARBA" id="ARBA00022801"/>
    </source>
</evidence>
<proteinExistence type="inferred from homology"/>
<organism evidence="9 10">
    <name type="scientific">Gangjinia marincola</name>
    <dbReference type="NCBI Taxonomy" id="578463"/>
    <lineage>
        <taxon>Bacteria</taxon>
        <taxon>Pseudomonadati</taxon>
        <taxon>Bacteroidota</taxon>
        <taxon>Flavobacteriia</taxon>
        <taxon>Flavobacteriales</taxon>
        <taxon>Flavobacteriaceae</taxon>
        <taxon>Gangjinia</taxon>
    </lineage>
</organism>
<dbReference type="SUPFAM" id="SSF54211">
    <property type="entry name" value="Ribosomal protein S5 domain 2-like"/>
    <property type="match status" value="1"/>
</dbReference>
<evidence type="ECO:0000256" key="3">
    <source>
        <dbReference type="ARBA" id="ARBA00022722"/>
    </source>
</evidence>
<keyword evidence="5 7" id="KW-0378">Hydrolase</keyword>
<evidence type="ECO:0000313" key="10">
    <source>
        <dbReference type="Proteomes" id="UP001500507"/>
    </source>
</evidence>
<dbReference type="Pfam" id="PF00825">
    <property type="entry name" value="Ribonuclease_P"/>
    <property type="match status" value="1"/>
</dbReference>
<keyword evidence="3 7" id="KW-0540">Nuclease</keyword>
<dbReference type="PROSITE" id="PS00648">
    <property type="entry name" value="RIBONUCLEASE_P"/>
    <property type="match status" value="1"/>
</dbReference>
<dbReference type="PANTHER" id="PTHR33992">
    <property type="entry name" value="RIBONUCLEASE P PROTEIN COMPONENT"/>
    <property type="match status" value="1"/>
</dbReference>
<keyword evidence="6 7" id="KW-0694">RNA-binding</keyword>
<dbReference type="NCBIfam" id="TIGR00188">
    <property type="entry name" value="rnpA"/>
    <property type="match status" value="1"/>
</dbReference>
<comment type="catalytic activity">
    <reaction evidence="7">
        <text>Endonucleolytic cleavage of RNA, removing 5'-extranucleotides from tRNA precursor.</text>
        <dbReference type="EC" id="3.1.26.5"/>
    </reaction>
</comment>
<reference evidence="9 10" key="1">
    <citation type="journal article" date="2019" name="Int. J. Syst. Evol. Microbiol.">
        <title>The Global Catalogue of Microorganisms (GCM) 10K type strain sequencing project: providing services to taxonomists for standard genome sequencing and annotation.</title>
        <authorList>
            <consortium name="The Broad Institute Genomics Platform"/>
            <consortium name="The Broad Institute Genome Sequencing Center for Infectious Disease"/>
            <person name="Wu L."/>
            <person name="Ma J."/>
        </authorList>
    </citation>
    <scope>NUCLEOTIDE SEQUENCE [LARGE SCALE GENOMIC DNA]</scope>
    <source>
        <strain evidence="9 10">JCM 16082</strain>
    </source>
</reference>
<protein>
    <recommendedName>
        <fullName evidence="7 8">Ribonuclease P protein component</fullName>
        <shortName evidence="7">RNase P protein</shortName>
        <shortName evidence="7">RNaseP protein</shortName>
        <ecNumber evidence="7 8">3.1.26.5</ecNumber>
    </recommendedName>
    <alternativeName>
        <fullName evidence="7">Protein C5</fullName>
    </alternativeName>
</protein>
<dbReference type="Gene3D" id="3.30.230.10">
    <property type="match status" value="1"/>
</dbReference>
<evidence type="ECO:0000313" key="9">
    <source>
        <dbReference type="EMBL" id="GAA0872722.1"/>
    </source>
</evidence>
<comment type="function">
    <text evidence="1 7">RNaseP catalyzes the removal of the 5'-leader sequence from pre-tRNA to produce the mature 5'-terminus. It can also cleave other RNA substrates such as 4.5S RNA. The protein component plays an auxiliary but essential role in vivo by binding to the 5'-leader sequence and broadening the substrate specificity of the ribozyme.</text>
</comment>
<dbReference type="InterPro" id="IPR020568">
    <property type="entry name" value="Ribosomal_Su5_D2-typ_SF"/>
</dbReference>
<dbReference type="InterPro" id="IPR000100">
    <property type="entry name" value="RNase_P"/>
</dbReference>
<evidence type="ECO:0000256" key="1">
    <source>
        <dbReference type="ARBA" id="ARBA00002663"/>
    </source>
</evidence>
<gene>
    <name evidence="7" type="primary">rnpA</name>
    <name evidence="9" type="ORF">GCM10009117_18690</name>
</gene>
<evidence type="ECO:0000256" key="7">
    <source>
        <dbReference type="HAMAP-Rule" id="MF_00227"/>
    </source>
</evidence>
<sequence>MQEQRDESFSKSERLKSKLAIEELFKQGKSLKAFPVRLIYLKQSTKVSASKNTSKSNNKAAFSAPKKIFKHAVDRNRVKRLMREAYRKNKYLVHKTETFSYSLMFLYQSKQVLSYTEIERCMKKLLSKLNE</sequence>
<keyword evidence="4 7" id="KW-0255">Endonuclease</keyword>
<keyword evidence="10" id="KW-1185">Reference proteome</keyword>
<evidence type="ECO:0000256" key="4">
    <source>
        <dbReference type="ARBA" id="ARBA00022759"/>
    </source>
</evidence>
<dbReference type="Proteomes" id="UP001500507">
    <property type="component" value="Unassembled WGS sequence"/>
</dbReference>
<name>A0ABN1MHR1_9FLAO</name>
<comment type="caution">
    <text evidence="9">The sequence shown here is derived from an EMBL/GenBank/DDBJ whole genome shotgun (WGS) entry which is preliminary data.</text>
</comment>
<dbReference type="RefSeq" id="WP_343766531.1">
    <property type="nucleotide sequence ID" value="NZ_BAAAFG010000015.1"/>
</dbReference>
<comment type="subunit">
    <text evidence="7">Consists of a catalytic RNA component (M1 or rnpB) and a protein subunit.</text>
</comment>
<keyword evidence="2 7" id="KW-0819">tRNA processing</keyword>
<comment type="similarity">
    <text evidence="7">Belongs to the RnpA family.</text>
</comment>
<evidence type="ECO:0000256" key="6">
    <source>
        <dbReference type="ARBA" id="ARBA00022884"/>
    </source>
</evidence>
<dbReference type="InterPro" id="IPR014721">
    <property type="entry name" value="Ribsml_uS5_D2-typ_fold_subgr"/>
</dbReference>
<dbReference type="HAMAP" id="MF_00227">
    <property type="entry name" value="RNase_P"/>
    <property type="match status" value="1"/>
</dbReference>
<dbReference type="EC" id="3.1.26.5" evidence="7 8"/>
<dbReference type="InterPro" id="IPR020539">
    <property type="entry name" value="RNase_P_CS"/>
</dbReference>